<feature type="region of interest" description="Disordered" evidence="2">
    <location>
        <begin position="313"/>
        <end position="344"/>
    </location>
</feature>
<dbReference type="Proteomes" id="UP000887574">
    <property type="component" value="Unplaced"/>
</dbReference>
<keyword evidence="3" id="KW-1185">Reference proteome</keyword>
<feature type="compositionally biased region" description="Acidic residues" evidence="2">
    <location>
        <begin position="268"/>
        <end position="281"/>
    </location>
</feature>
<keyword evidence="1" id="KW-0175">Coiled coil</keyword>
<feature type="region of interest" description="Disordered" evidence="2">
    <location>
        <begin position="540"/>
        <end position="577"/>
    </location>
</feature>
<dbReference type="SUPFAM" id="SSF48371">
    <property type="entry name" value="ARM repeat"/>
    <property type="match status" value="1"/>
</dbReference>
<feature type="compositionally biased region" description="Polar residues" evidence="2">
    <location>
        <begin position="565"/>
        <end position="577"/>
    </location>
</feature>
<organism evidence="3 4">
    <name type="scientific">Ditylenchus dipsaci</name>
    <dbReference type="NCBI Taxonomy" id="166011"/>
    <lineage>
        <taxon>Eukaryota</taxon>
        <taxon>Metazoa</taxon>
        <taxon>Ecdysozoa</taxon>
        <taxon>Nematoda</taxon>
        <taxon>Chromadorea</taxon>
        <taxon>Rhabditida</taxon>
        <taxon>Tylenchina</taxon>
        <taxon>Tylenchomorpha</taxon>
        <taxon>Sphaerularioidea</taxon>
        <taxon>Anguinidae</taxon>
        <taxon>Anguininae</taxon>
        <taxon>Ditylenchus</taxon>
    </lineage>
</organism>
<evidence type="ECO:0000313" key="4">
    <source>
        <dbReference type="WBParaSite" id="jg3157.2"/>
    </source>
</evidence>
<evidence type="ECO:0000256" key="1">
    <source>
        <dbReference type="SAM" id="Coils"/>
    </source>
</evidence>
<feature type="region of interest" description="Disordered" evidence="2">
    <location>
        <begin position="267"/>
        <end position="297"/>
    </location>
</feature>
<name>A0A915E8E5_9BILA</name>
<dbReference type="InterPro" id="IPR011989">
    <property type="entry name" value="ARM-like"/>
</dbReference>
<proteinExistence type="predicted"/>
<dbReference type="AlphaFoldDB" id="A0A915E8E5"/>
<dbReference type="InterPro" id="IPR016024">
    <property type="entry name" value="ARM-type_fold"/>
</dbReference>
<feature type="compositionally biased region" description="Basic and acidic residues" evidence="2">
    <location>
        <begin position="324"/>
        <end position="343"/>
    </location>
</feature>
<feature type="compositionally biased region" description="Polar residues" evidence="2">
    <location>
        <begin position="313"/>
        <end position="323"/>
    </location>
</feature>
<evidence type="ECO:0000256" key="2">
    <source>
        <dbReference type="SAM" id="MobiDB-lite"/>
    </source>
</evidence>
<evidence type="ECO:0000313" key="3">
    <source>
        <dbReference type="Proteomes" id="UP000887574"/>
    </source>
</evidence>
<dbReference type="Gene3D" id="1.25.10.10">
    <property type="entry name" value="Leucine-rich Repeat Variant"/>
    <property type="match status" value="1"/>
</dbReference>
<dbReference type="WBParaSite" id="jg3157.2">
    <property type="protein sequence ID" value="jg3157.2"/>
    <property type="gene ID" value="jg3157"/>
</dbReference>
<sequence>MFYDRTVFQTSLGASIVRTLKFDRLVSWKQTTSTGKAITASTCKQYPTKGDSNKKNDLAWHALTAKINIRFSALLKQPVQLKQSTVYSKFGTLKSETRTALIKWRNGRADRRAEEVQALFKESELLYGTKNGLEILSNIACRSIFNYPKEWVFEVFVPRFSFFFTDKNPVVRKLEVPGPHLQKAIHDENFRVRKLCCDVFVDVAKNSSGRVKTEMLTPLFLHLLKDSHKTVYHSAIRQLGAFIATFADPNKTGIEFKDGRLIQLDNLSPDEDEVEEDEEDTDLRIPNRPNGKLSSFDSTHDLTAMLVNGHTTPNAAYSLSNESASDKQRPEVAESNSLEDKYNMPKGFVMPAENISSKESQQKQYEEDSLDASFLDNCISEENEDKSTINDTAAANVTLYSMLLAEKFNKPSPNHEKEDVGQQNNVFESYTKFSLECPSKEEEMDEQNVDEVKNFRKKRDSSPIEWDNNTCSAAELRMERPHLWLMKKEMRRIMNEKKNKEQQKLSARDTTQDLSDSSEVCITEYFQIPIAAKNCRSESLLPRNNSNLSTAATTGSDTDLEHFETSSSQAVPSSDESASHTTYWSFKNMLEMQVNDLESYNSRRTHQLRLRESGADEKKQEKEESAAENGGEINSSNSSTQTLGIRRPMPKLVQFKHLNFCNAIWISSYCRSVWIFSHRSVQSVVHNGSALAAALPVSLRRLTVSESSDPVLLMLSTQLHFANLIC</sequence>
<reference evidence="4" key="1">
    <citation type="submission" date="2022-11" db="UniProtKB">
        <authorList>
            <consortium name="WormBaseParasite"/>
        </authorList>
    </citation>
    <scope>IDENTIFICATION</scope>
</reference>
<feature type="coiled-coil region" evidence="1">
    <location>
        <begin position="483"/>
        <end position="510"/>
    </location>
</feature>
<feature type="compositionally biased region" description="Polar residues" evidence="2">
    <location>
        <begin position="542"/>
        <end position="557"/>
    </location>
</feature>
<protein>
    <submittedName>
        <fullName evidence="4">Uncharacterized protein</fullName>
    </submittedName>
</protein>
<accession>A0A915E8E5</accession>
<feature type="region of interest" description="Disordered" evidence="2">
    <location>
        <begin position="603"/>
        <end position="643"/>
    </location>
</feature>
<feature type="compositionally biased region" description="Basic and acidic residues" evidence="2">
    <location>
        <begin position="609"/>
        <end position="625"/>
    </location>
</feature>